<dbReference type="Proteomes" id="UP000297225">
    <property type="component" value="Unassembled WGS sequence"/>
</dbReference>
<comment type="caution">
    <text evidence="1">The sequence shown here is derived from an EMBL/GenBank/DDBJ whole genome shotgun (WGS) entry which is preliminary data.</text>
</comment>
<dbReference type="RefSeq" id="WP_134849072.1">
    <property type="nucleotide sequence ID" value="NZ_CP197400.1"/>
</dbReference>
<dbReference type="InterPro" id="IPR032274">
    <property type="entry name" value="DUF4835"/>
</dbReference>
<accession>A0A4Y8WN57</accession>
<dbReference type="AlphaFoldDB" id="A0A4Y8WN57"/>
<dbReference type="GeneID" id="66796887"/>
<dbReference type="EMBL" id="SPNC01000099">
    <property type="protein sequence ID" value="TFH94647.1"/>
    <property type="molecule type" value="Genomic_DNA"/>
</dbReference>
<organism evidence="1 2">
    <name type="scientific">Porphyromonas levii</name>
    <dbReference type="NCBI Taxonomy" id="28114"/>
    <lineage>
        <taxon>Bacteria</taxon>
        <taxon>Pseudomonadati</taxon>
        <taxon>Bacteroidota</taxon>
        <taxon>Bacteroidia</taxon>
        <taxon>Bacteroidales</taxon>
        <taxon>Porphyromonadaceae</taxon>
        <taxon>Porphyromonas</taxon>
    </lineage>
</organism>
<keyword evidence="2" id="KW-1185">Reference proteome</keyword>
<proteinExistence type="predicted"/>
<gene>
    <name evidence="1" type="ORF">E4P47_06625</name>
</gene>
<sequence length="297" mass="34682">MKGRRLIFAILFCIVVVMAQGQTFFAPEVIVNAYGLPENTQKDLNHLQEQLQTMLVNYAPDISVEYTPKQPIRLTMVLFVEQAIGYQYQGSIEMAFYRPRFGRDRESLLLLLQEQEINFRFQPRQSPAFIGRDIPEEQISRMIYYFATLGAMYYYDSFSLYGGAPFLSYLQEHRSIFETSWQGELSLLGQKQSKYAPSRHLEELRSDWGDRFRELWYLYHREALDSEVTTGYGEVTKVVLQGVKQLREYNSSLSFFTLFSDAKALELSQYLQAEQTPTATEIRRLSEDLFPSISFSR</sequence>
<evidence type="ECO:0000313" key="1">
    <source>
        <dbReference type="EMBL" id="TFH94647.1"/>
    </source>
</evidence>
<dbReference type="STRING" id="1122973.GCA_000379925_02049"/>
<evidence type="ECO:0000313" key="2">
    <source>
        <dbReference type="Proteomes" id="UP000297225"/>
    </source>
</evidence>
<reference evidence="1 2" key="1">
    <citation type="submission" date="2019-03" db="EMBL/GenBank/DDBJ databases">
        <title>Porphyromonas levii Isolated from the Uterus of Dairy Cows.</title>
        <authorList>
            <person name="Francis A.M."/>
        </authorList>
    </citation>
    <scope>NUCLEOTIDE SEQUENCE [LARGE SCALE GENOMIC DNA]</scope>
    <source>
        <strain evidence="1 2">AF5678</strain>
    </source>
</reference>
<protein>
    <submittedName>
        <fullName evidence="1">DUF4835 family protein</fullName>
    </submittedName>
</protein>
<name>A0A4Y8WN57_9PORP</name>
<dbReference type="OrthoDB" id="9773381at2"/>
<dbReference type="Pfam" id="PF16119">
    <property type="entry name" value="DUF4835"/>
    <property type="match status" value="1"/>
</dbReference>